<proteinExistence type="inferred from homology"/>
<dbReference type="InterPro" id="IPR023828">
    <property type="entry name" value="Peptidase_S8_Ser-AS"/>
</dbReference>
<evidence type="ECO:0000256" key="5">
    <source>
        <dbReference type="ARBA" id="ARBA00022825"/>
    </source>
</evidence>
<dbReference type="Gene3D" id="3.40.50.200">
    <property type="entry name" value="Peptidase S8/S53 domain"/>
    <property type="match status" value="3"/>
</dbReference>
<dbReference type="EMBL" id="JANJYI010000007">
    <property type="protein sequence ID" value="KAK2642084.1"/>
    <property type="molecule type" value="Genomic_DNA"/>
</dbReference>
<evidence type="ECO:0000259" key="11">
    <source>
        <dbReference type="Pfam" id="PF17766"/>
    </source>
</evidence>
<dbReference type="GO" id="GO:0006508">
    <property type="term" value="P:proteolysis"/>
    <property type="evidence" value="ECO:0007669"/>
    <property type="project" value="UniProtKB-KW"/>
</dbReference>
<evidence type="ECO:0000256" key="3">
    <source>
        <dbReference type="ARBA" id="ARBA00022729"/>
    </source>
</evidence>
<feature type="domain" description="Inhibitor I9" evidence="10">
    <location>
        <begin position="8"/>
        <end position="87"/>
    </location>
</feature>
<dbReference type="Gene3D" id="3.30.70.80">
    <property type="entry name" value="Peptidase S8 propeptide/proteinase inhibitor I9"/>
    <property type="match status" value="2"/>
</dbReference>
<dbReference type="InterPro" id="IPR034197">
    <property type="entry name" value="Peptidases_S8_3"/>
</dbReference>
<feature type="domain" description="Inhibitor I9" evidence="10">
    <location>
        <begin position="739"/>
        <end position="815"/>
    </location>
</feature>
<dbReference type="Pfam" id="PF17766">
    <property type="entry name" value="fn3_6"/>
    <property type="match status" value="3"/>
</dbReference>
<keyword evidence="4 7" id="KW-0378">Hydrolase</keyword>
<dbReference type="Proteomes" id="UP001280121">
    <property type="component" value="Unassembled WGS sequence"/>
</dbReference>
<dbReference type="FunFam" id="2.60.40.2310:FF:000001">
    <property type="entry name" value="Subtilisin-like protease SBT1.5"/>
    <property type="match status" value="1"/>
</dbReference>
<dbReference type="PROSITE" id="PS00138">
    <property type="entry name" value="SUBTILASE_SER"/>
    <property type="match status" value="2"/>
</dbReference>
<dbReference type="PANTHER" id="PTHR10795">
    <property type="entry name" value="PROPROTEIN CONVERTASE SUBTILISIN/KEXIN"/>
    <property type="match status" value="1"/>
</dbReference>
<dbReference type="InterPro" id="IPR000209">
    <property type="entry name" value="Peptidase_S8/S53_dom"/>
</dbReference>
<evidence type="ECO:0000313" key="12">
    <source>
        <dbReference type="EMBL" id="KAK2642084.1"/>
    </source>
</evidence>
<evidence type="ECO:0000256" key="6">
    <source>
        <dbReference type="PIRSR" id="PIRSR615500-1"/>
    </source>
</evidence>
<dbReference type="InterPro" id="IPR045051">
    <property type="entry name" value="SBT"/>
</dbReference>
<evidence type="ECO:0000256" key="4">
    <source>
        <dbReference type="ARBA" id="ARBA00022801"/>
    </source>
</evidence>
<accession>A0AAD9TTS6</accession>
<organism evidence="12 13">
    <name type="scientific">Dipteronia dyeriana</name>
    <dbReference type="NCBI Taxonomy" id="168575"/>
    <lineage>
        <taxon>Eukaryota</taxon>
        <taxon>Viridiplantae</taxon>
        <taxon>Streptophyta</taxon>
        <taxon>Embryophyta</taxon>
        <taxon>Tracheophyta</taxon>
        <taxon>Spermatophyta</taxon>
        <taxon>Magnoliopsida</taxon>
        <taxon>eudicotyledons</taxon>
        <taxon>Gunneridae</taxon>
        <taxon>Pentapetalae</taxon>
        <taxon>rosids</taxon>
        <taxon>malvids</taxon>
        <taxon>Sapindales</taxon>
        <taxon>Sapindaceae</taxon>
        <taxon>Hippocastanoideae</taxon>
        <taxon>Acereae</taxon>
        <taxon>Dipteronia</taxon>
    </lineage>
</organism>
<comment type="caution">
    <text evidence="12">The sequence shown here is derived from an EMBL/GenBank/DDBJ whole genome shotgun (WGS) entry which is preliminary data.</text>
</comment>
<dbReference type="SUPFAM" id="SSF52743">
    <property type="entry name" value="Subtilisin-like"/>
    <property type="match status" value="3"/>
</dbReference>
<dbReference type="Gene3D" id="2.60.40.2310">
    <property type="match status" value="3"/>
</dbReference>
<dbReference type="InterPro" id="IPR037045">
    <property type="entry name" value="S8pro/Inhibitor_I9_sf"/>
</dbReference>
<dbReference type="CDD" id="cd04852">
    <property type="entry name" value="Peptidases_S8_3"/>
    <property type="match status" value="3"/>
</dbReference>
<evidence type="ECO:0000256" key="1">
    <source>
        <dbReference type="ARBA" id="ARBA00011073"/>
    </source>
</evidence>
<feature type="active site" description="Charge relay system" evidence="7">
    <location>
        <position position="1623"/>
    </location>
</feature>
<evidence type="ECO:0000256" key="7">
    <source>
        <dbReference type="PROSITE-ProRule" id="PRU01240"/>
    </source>
</evidence>
<feature type="active site" description="Charge relay system" evidence="6 7">
    <location>
        <position position="1231"/>
    </location>
</feature>
<feature type="region of interest" description="Disordered" evidence="8">
    <location>
        <begin position="895"/>
        <end position="915"/>
    </location>
</feature>
<dbReference type="Pfam" id="PF05922">
    <property type="entry name" value="Inhibitor_I9"/>
    <property type="match status" value="2"/>
</dbReference>
<feature type="active site" description="Charge relay system" evidence="7">
    <location>
        <position position="174"/>
    </location>
</feature>
<feature type="active site" description="Charge relay system" evidence="6 7">
    <location>
        <position position="845"/>
    </location>
</feature>
<dbReference type="FunFam" id="3.40.50.200:FF:000006">
    <property type="entry name" value="Subtilisin-like protease SBT1.5"/>
    <property type="match status" value="2"/>
</dbReference>
<dbReference type="InterPro" id="IPR036852">
    <property type="entry name" value="Peptidase_S8/S53_dom_sf"/>
</dbReference>
<feature type="domain" description="Peptidase S8/S53" evidence="9">
    <location>
        <begin position="109"/>
        <end position="533"/>
    </location>
</feature>
<evidence type="ECO:0000256" key="8">
    <source>
        <dbReference type="SAM" id="MobiDB-lite"/>
    </source>
</evidence>
<keyword evidence="2 7" id="KW-0645">Protease</keyword>
<feature type="domain" description="Subtilisin-like protease fibronectin type-III" evidence="11">
    <location>
        <begin position="2048"/>
        <end position="2144"/>
    </location>
</feature>
<feature type="domain" description="Subtilisin-like protease fibronectin type-III" evidence="11">
    <location>
        <begin position="1338"/>
        <end position="1433"/>
    </location>
</feature>
<feature type="active site" description="Charge relay system" evidence="7">
    <location>
        <position position="484"/>
    </location>
</feature>
<evidence type="ECO:0000259" key="10">
    <source>
        <dbReference type="Pfam" id="PF05922"/>
    </source>
</evidence>
<feature type="domain" description="Subtilisin-like protease fibronectin type-III" evidence="11">
    <location>
        <begin position="590"/>
        <end position="689"/>
    </location>
</feature>
<name>A0AAD9TTS6_9ROSI</name>
<reference evidence="12" key="1">
    <citation type="journal article" date="2023" name="Plant J.">
        <title>Genome sequences and population genomics provide insights into the demographic history, inbreeding, and mutation load of two 'living fossil' tree species of Dipteronia.</title>
        <authorList>
            <person name="Feng Y."/>
            <person name="Comes H.P."/>
            <person name="Chen J."/>
            <person name="Zhu S."/>
            <person name="Lu R."/>
            <person name="Zhang X."/>
            <person name="Li P."/>
            <person name="Qiu J."/>
            <person name="Olsen K.M."/>
            <person name="Qiu Y."/>
        </authorList>
    </citation>
    <scope>NUCLEOTIDE SEQUENCE</scope>
    <source>
        <strain evidence="12">KIB01</strain>
    </source>
</reference>
<evidence type="ECO:0000256" key="2">
    <source>
        <dbReference type="ARBA" id="ARBA00022670"/>
    </source>
</evidence>
<feature type="active site" description="Charge relay system" evidence="7">
    <location>
        <position position="1940"/>
    </location>
</feature>
<keyword evidence="5 7" id="KW-0720">Serine protease</keyword>
<dbReference type="InterPro" id="IPR015500">
    <property type="entry name" value="Peptidase_S8_subtilisin-rel"/>
</dbReference>
<dbReference type="PRINTS" id="PR00723">
    <property type="entry name" value="SUBTILISIN"/>
</dbReference>
<dbReference type="Gene3D" id="3.50.30.30">
    <property type="match status" value="3"/>
</dbReference>
<dbReference type="Pfam" id="PF00082">
    <property type="entry name" value="Peptidase_S8"/>
    <property type="match status" value="3"/>
</dbReference>
<protein>
    <recommendedName>
        <fullName evidence="14">Cucumisin</fullName>
    </recommendedName>
</protein>
<evidence type="ECO:0000313" key="13">
    <source>
        <dbReference type="Proteomes" id="UP001280121"/>
    </source>
</evidence>
<feature type="domain" description="Peptidase S8/S53" evidence="9">
    <location>
        <begin position="1556"/>
        <end position="1991"/>
    </location>
</feature>
<gene>
    <name evidence="12" type="ORF">Ddye_023847</name>
</gene>
<dbReference type="InterPro" id="IPR010259">
    <property type="entry name" value="S8pro/Inhibitor_I9"/>
</dbReference>
<dbReference type="PROSITE" id="PS51892">
    <property type="entry name" value="SUBTILASE"/>
    <property type="match status" value="3"/>
</dbReference>
<feature type="region of interest" description="Disordered" evidence="8">
    <location>
        <begin position="1609"/>
        <end position="1629"/>
    </location>
</feature>
<sequence>MLLMVMQVYIVYMGSLPEGEYSPSSHHLSILQEVIEDKTTSVNDILIRSYKRSFNGFAAKLNEREQRKIASMEGVVSVFPSKSLQLQTTRSWDFMGFSETVKRNPTGESDIIIGVIDTGIWPELESFNDEGIGPLPKKWKGACEGGANFTCNKKIIGARVYNKTESARDKIEGHGTHMASVAAGNVVKGVDFFGLARGNARGAVPSARIAVYRICFQLPFYCPEDGLLAALDDAIADGIDILTISLTYAVSTDLNRDGIAIGAYHAMKKGILTTQAVGNSGPSLTSVQSVAPWILSVAASTIDRKFTNKIILGDNTTFVVCVINSLILFHDQLAIECSLFCLDEKLVKGKIVVCDHAGGFAEAYRTGATGSISPSYSKFFQIPLPNAAYALKNHEGDQVKAYMKSTKNPKAKILKSEVVKSVGDPVTPDFSSRGPSSIIADIIKPDISAPGVGILAGYPPILPPSGLPGQDKRSVKYNLMTGTSVACAHAAGAAAYVKSFHPDWSPSSVKSALLTTAWHMNSTSNPDGEFAFGTGHIDPVKAISPGLVYEAFEDDYIKFLCSIGYTTTKLRSITGDDSSCPGETKDKPMNLNYPSFAAHIIENKPFNITFSRAVTNVGLPNSTYKAKISTVNNAKIKIEVVPDVLSFKSLKEKKSFVVTVSGGGLPKKSMVSASLIWSDGTNNVRSPIVFLFSIGSNFFSNSSNIFYWSSFYFFDYFRAFLERIRASFVLVQSFFLLLHIVYMGSLQEGQYSPASHHLTMLQEVVGTRSLENILVRSYGRSFNGFSAKITDNERQKLASMDGVVSVFPSRTLQLQTTRSWDFMGFNESVSRKRNIESNIIVGVIDSGIWPESESFSDESFGPPPKKWKGACRGGINFTCNNKIIGARYYNSSASANTTRDEQGHGSHTASTAAGNHVNDASFDGLAKGTARGGVPSARIAAYRVCYPDQGCSDADILAAFDDAIADGVDLITISIGGQVVTELNEDIIAIGAFHAMAKGILTVNSAGNDGPSPLSVSSVAPWLFTVAASSTDRLIVDNIILGNEKTVEVHIITPVPFNDSFQPVTILYYKTLTKLTLLFRACLTGCVDSHKVKGKILICRNVFGYEGAIEAGAAGTIFLAEDLSKEDGFILPLPASAVNSKEYNAILSYKNSTKNPQAEILKSEAIKNSAAPGVTVFSSRGPNILVPEILKPDITAPGLQILAAYSPTASVSVPAVPDKRSFKYSILSGTSMSCPHVAGVAAYVKTFHPDWSPSAIKSAIMTTAWTMDPSKNVGREFAYGSGHINPLEAINPGLVYETLKPDYIKMLCSRGLNDTVIRSISGDNSTCPKGSDKESPKDLNYPSLSAKLKQDTPFEITFNRTVTNVGSPNSVYKAKVSQPENVSIKVEPAVLSFKSLNEKKSFTVTVSGSLGKPFLSSSLVWSDGKHNVRSPIVLYDSSLLIFLVGVSEKPVSSMGPTSVFGLGGCVGCASLSQHFIQCPMLVRLNDVGQHRTSNMPFQLYMFRNHMICFNSTLILYTDMDGVVSVFPSTTLQLHTTRSWDFMGFNESISRKRNIESNIIVGVIDSGIWPESESFSDEGFGPPPKKWKGACRGGKNFTCNKKIIGARSYISSSPGASTRDEEGHGTHTASTAAGNLVKDASFFGLLKGTARGGVPSARIAAYKVCNSDGCAAADILAAFDDAIADGVDLITISIGKSGASEFNEDPIAIGAFHAMAKGILTVNSAGNNGPQLSSVSSVAPWLFSVAASSTDRLIVDNIFLGNGKTVQVPHIDSFKPVTFPRTFIKLIMLLFRICAPGCLDSKKVKGKIVMCDDFSGNVAHEAGSAAGAILKNEPPTDDPIIVSFPASALFSKEYNAILTFKNSTKNPQAEILKTEVIKDSAAPVVTGFSSRGPNPIVPEILKPDISAPGQNILAAYSPLGFVFDDSVDKRGVKYYIISGTSMACPHVAGTAAYVKSFHPEWSPSAIKSAIMTTAWPMDPKENTDGEFAYGAGHINPHKAIDPGLVYETLKPDYIKLLCSRGLTDKVITSISGDHNSTCPKGSDKELPKDLNYPSMSAKLKAGTSFKIKFNRTVTNVGFPNSVYKANISQPQNVIIKVEPALLSFMSLNEKKSFTVTVTGSSVKPFLSSSLEWSDGKHIVRSPIVVYY</sequence>
<dbReference type="CDD" id="cd02120">
    <property type="entry name" value="PA_subtilisin_like"/>
    <property type="match status" value="3"/>
</dbReference>
<keyword evidence="3" id="KW-0732">Signal</keyword>
<dbReference type="GO" id="GO:0004252">
    <property type="term" value="F:serine-type endopeptidase activity"/>
    <property type="evidence" value="ECO:0007669"/>
    <property type="project" value="UniProtKB-UniRule"/>
</dbReference>
<feature type="active site" description="Charge relay system" evidence="7">
    <location>
        <position position="117"/>
    </location>
</feature>
<evidence type="ECO:0000259" key="9">
    <source>
        <dbReference type="Pfam" id="PF00082"/>
    </source>
</evidence>
<dbReference type="InterPro" id="IPR041469">
    <property type="entry name" value="Subtilisin-like_FN3"/>
</dbReference>
<comment type="similarity">
    <text evidence="1 7">Belongs to the peptidase S8 family.</text>
</comment>
<feature type="active site" description="Charge relay system" evidence="7">
    <location>
        <position position="1564"/>
    </location>
</feature>
<evidence type="ECO:0008006" key="14">
    <source>
        <dbReference type="Google" id="ProtNLM"/>
    </source>
</evidence>
<feature type="active site" description="Charge relay system" evidence="6 7">
    <location>
        <position position="904"/>
    </location>
</feature>
<keyword evidence="13" id="KW-1185">Reference proteome</keyword>
<feature type="domain" description="Peptidase S8/S53" evidence="9">
    <location>
        <begin position="837"/>
        <end position="1282"/>
    </location>
</feature>